<dbReference type="InterPro" id="IPR036390">
    <property type="entry name" value="WH_DNA-bd_sf"/>
</dbReference>
<sequence length="93" mass="10895">MAYMTKLTRRQKELLAEIEQSRPMSIYALARHSGRNYRRVFDHVKQLAAAGLVDISPQVRNGRQVSIVESIYQQRMRRLDEIFAFKVKIDATQ</sequence>
<evidence type="ECO:0000313" key="2">
    <source>
        <dbReference type="Proteomes" id="UP000005297"/>
    </source>
</evidence>
<organism evidence="1 2">
    <name type="scientific">Mariprofundus ferrooxydans PV-1</name>
    <dbReference type="NCBI Taxonomy" id="314345"/>
    <lineage>
        <taxon>Bacteria</taxon>
        <taxon>Pseudomonadati</taxon>
        <taxon>Pseudomonadota</taxon>
        <taxon>Candidatius Mariprofundia</taxon>
        <taxon>Mariprofundales</taxon>
        <taxon>Mariprofundaceae</taxon>
        <taxon>Mariprofundus</taxon>
    </lineage>
</organism>
<dbReference type="InterPro" id="IPR036388">
    <property type="entry name" value="WH-like_DNA-bd_sf"/>
</dbReference>
<dbReference type="Gene3D" id="1.10.10.10">
    <property type="entry name" value="Winged helix-like DNA-binding domain superfamily/Winged helix DNA-binding domain"/>
    <property type="match status" value="1"/>
</dbReference>
<dbReference type="InParanoid" id="Q0F1A9"/>
<keyword evidence="2" id="KW-1185">Reference proteome</keyword>
<accession>Q0F1A9</accession>
<dbReference type="HOGENOM" id="CLU_2396181_0_0_0"/>
<dbReference type="Pfam" id="PF25212">
    <property type="entry name" value="HVO_A0114"/>
    <property type="match status" value="1"/>
</dbReference>
<gene>
    <name evidence="1" type="ORF">SPV1_11136</name>
</gene>
<dbReference type="OrthoDB" id="3181392at2"/>
<dbReference type="SUPFAM" id="SSF46785">
    <property type="entry name" value="Winged helix' DNA-binding domain"/>
    <property type="match status" value="1"/>
</dbReference>
<comment type="caution">
    <text evidence="1">The sequence shown here is derived from an EMBL/GenBank/DDBJ whole genome shotgun (WGS) entry which is preliminary data.</text>
</comment>
<name>Q0F1A9_9PROT</name>
<evidence type="ECO:0000313" key="1">
    <source>
        <dbReference type="EMBL" id="EAU55282.1"/>
    </source>
</evidence>
<dbReference type="AlphaFoldDB" id="Q0F1A9"/>
<reference evidence="1 2" key="1">
    <citation type="submission" date="2006-09" db="EMBL/GenBank/DDBJ databases">
        <authorList>
            <person name="Emerson D."/>
            <person name="Ferriera S."/>
            <person name="Johnson J."/>
            <person name="Kravitz S."/>
            <person name="Halpern A."/>
            <person name="Remington K."/>
            <person name="Beeson K."/>
            <person name="Tran B."/>
            <person name="Rogers Y.-H."/>
            <person name="Friedman R."/>
            <person name="Venter J.C."/>
        </authorList>
    </citation>
    <scope>NUCLEOTIDE SEQUENCE [LARGE SCALE GENOMIC DNA]</scope>
    <source>
        <strain evidence="1 2">PV-1</strain>
    </source>
</reference>
<protein>
    <submittedName>
        <fullName evidence="1">Uncharacterized protein</fullName>
    </submittedName>
</protein>
<proteinExistence type="predicted"/>
<dbReference type="EMBL" id="AATS01000003">
    <property type="protein sequence ID" value="EAU55282.1"/>
    <property type="molecule type" value="Genomic_DNA"/>
</dbReference>
<dbReference type="Proteomes" id="UP000005297">
    <property type="component" value="Unassembled WGS sequence"/>
</dbReference>